<keyword evidence="4" id="KW-0547">Nucleotide-binding</keyword>
<evidence type="ECO:0000256" key="2">
    <source>
        <dbReference type="ARBA" id="ARBA00006271"/>
    </source>
</evidence>
<dbReference type="OrthoDB" id="121051at2759"/>
<evidence type="ECO:0000259" key="12">
    <source>
        <dbReference type="PROSITE" id="PS50181"/>
    </source>
</evidence>
<proteinExistence type="inferred from homology"/>
<evidence type="ECO:0000256" key="7">
    <source>
        <dbReference type="ARBA" id="ARBA00023125"/>
    </source>
</evidence>
<dbReference type="InterPro" id="IPR016151">
    <property type="entry name" value="DNA_mismatch_repair_MutS_N"/>
</dbReference>
<evidence type="ECO:0000256" key="4">
    <source>
        <dbReference type="ARBA" id="ARBA00022741"/>
    </source>
</evidence>
<feature type="domain" description="F-box" evidence="12">
    <location>
        <begin position="213"/>
        <end position="262"/>
    </location>
</feature>
<accession>G7DV98</accession>
<dbReference type="Pfam" id="PF05190">
    <property type="entry name" value="MutS_IV"/>
    <property type="match status" value="1"/>
</dbReference>
<keyword evidence="5" id="KW-0227">DNA damage</keyword>
<evidence type="ECO:0000256" key="9">
    <source>
        <dbReference type="ARBA" id="ARBA00023242"/>
    </source>
</evidence>
<dbReference type="Pfam" id="PF05192">
    <property type="entry name" value="MutS_III"/>
    <property type="match status" value="1"/>
</dbReference>
<dbReference type="FunFam" id="3.30.420.110:FF:000002">
    <property type="entry name" value="DNA mismatch repair protein"/>
    <property type="match status" value="1"/>
</dbReference>
<evidence type="ECO:0000256" key="6">
    <source>
        <dbReference type="ARBA" id="ARBA00022840"/>
    </source>
</evidence>
<dbReference type="Pfam" id="PF01624">
    <property type="entry name" value="MutS_I"/>
    <property type="match status" value="1"/>
</dbReference>
<evidence type="ECO:0000256" key="8">
    <source>
        <dbReference type="ARBA" id="ARBA00023204"/>
    </source>
</evidence>
<sequence length="1575" mass="175292">MSILSRDQDTASQDDSARALSKQFASMPLEDAHRSRTVTPRKESSSSKGAHKPSGNLDRANARLSQVTSTSFRESQQAYSDAYTSYSNSSGIGEQLTLSDRCLRRDRDACQPLKALDAQIDMHCTSTINESAYLPAKLRQKYSVCSHLAACGLEPASRLREEAQEERLRRMCRAYMGEAVEESVASPSEHASDDHLSSHPGIVTEPIVQPVLSSSFLTLPTETLTRIAVITGQKDLRNLYTLRQISRQLRTLMDSDYIWCLATGTIIGDDLETAGKIARGTARRKCQYECVACRREDREPSYAPINPALPFGQKLSFCPRCYGSAVDQDNWSKNPRMYAVAYWTYMSSRRAVGPYTPTEVAADAWSRQQDLYRIGCFGVTWQPVYELEPYVSVEFIKLCKEYVFHCGHVEVALSQVQEACTLLRRRHATFEAWARQHLRAIQIAKSVRPASYAIWRERAKIDDMRSHLHLKSLGLGLIKTDNQLLSRQFGSHSRPRQPAVQFLLQEIVCLYWDERKPLPGQLNSVSGWIENYVTSAEGPLTCLLLNCGQTASRGCKCCLCPDHCTPINRDYLRRPATCAVHPDRPHAPQPERIAKQPAVVLNVEAAQSQQAVAQAKMMYETSKQQESMDSRDRTAELAFCKAFRALPAKSAGTLRIFERQEDYTAHGDDAVFVATHVFKTNTVLTYWGGSGSAAVPSCKMSRSVATNLLREALTLRQLRIEIWKDSSSKTSSAQLTLVRQASPGNLGDVEDLLFGNIDLVSSPVIMAIRLSTKDGITTIGMAYADTSLRRIGLTEFVDNDLFSNTESLLVQLGVKEVLMASFEKSKEYEAEKLRQLIDRCSVVITDRKPSDFNIRNIEQDLNRLLRGSPAIATLPESDLRSGMSAVNALIVYLGLLTDESNFGQYDLKSHDLSQYMRLDASAVRALNLVPDPSGYGGGNKNMSIFGLLNRCKTAQGMRLLAQWLKQPLVNLHQIEKRQDLVEIMVEDNFLRESLQEDILRAMPDLQKLAKKLRRGVATLEDVVRIYQVSIKLPDLINHLETVGEGAPAKLALIKESYLSALTENNTALEKYVEMVETTLDLDELANHRYIIKPDFDDELKRIQKKLNAIRKGLDDVYRDVAEDLGVAMDGKVLHFENNPTYGQVFRLTRKESAKLKGKPGYIDLANKTNGLTFTTKKLKALNEDQQDCKESYTRKQSSLVKEVVAIAASYDTILEDLNTTIADLDVIVSLSHVAVNAVGPYVKPKLHEKGQGKLVFREARHPCLEAQDDISFIANDHEFVRGESEFQIITGANMGGKSTYIRQVGCIALMACIGSYVPCTEAELPIFDCILARVGAGDSQLKGVSTFMSEMLETATILKSATKDSLIIIDELGRGTSTFDGFGLAYAISEHIAKEIRAFTLFASHFHEITSLAQEVPSVRNMHVLALVEEKPDSLTGRDVTFLYKVEPGISDQSFGIHVAQLARFPDEVIKLAKRKADDLDDLDKDGSLAVPDATPEEAAAGTALLKEMLSDWAARTAHLADDAATGSSSDDVSMTDSADARLAREQAELRSCFESYRERFDADPWCSKVLMAKT</sequence>
<dbReference type="FunFam" id="1.10.1420.10:FF:000003">
    <property type="entry name" value="DNA mismatch repair protein"/>
    <property type="match status" value="1"/>
</dbReference>
<dbReference type="STRING" id="764103.G7DV98"/>
<dbReference type="InParanoid" id="G7DV98"/>
<feature type="compositionally biased region" description="Polar residues" evidence="11">
    <location>
        <begin position="63"/>
        <end position="73"/>
    </location>
</feature>
<dbReference type="PROSITE" id="PS00486">
    <property type="entry name" value="DNA_MISMATCH_REPAIR_2"/>
    <property type="match status" value="1"/>
</dbReference>
<dbReference type="InterPro" id="IPR036187">
    <property type="entry name" value="DNA_mismatch_repair_MutS_sf"/>
</dbReference>
<gene>
    <name evidence="13" type="primary">Mo01160</name>
    <name evidence="13" type="ORF">E5Q_01160</name>
</gene>
<dbReference type="SMART" id="SM00534">
    <property type="entry name" value="MUTSac"/>
    <property type="match status" value="1"/>
</dbReference>
<dbReference type="FunFam" id="3.40.50.300:FF:000925">
    <property type="entry name" value="DNA mismatch repair protein MSH2"/>
    <property type="match status" value="1"/>
</dbReference>
<feature type="compositionally biased region" description="Basic and acidic residues" evidence="11">
    <location>
        <begin position="30"/>
        <end position="45"/>
    </location>
</feature>
<dbReference type="GO" id="GO:0032301">
    <property type="term" value="C:MutSalpha complex"/>
    <property type="evidence" value="ECO:0007669"/>
    <property type="project" value="TreeGrafter"/>
</dbReference>
<keyword evidence="9" id="KW-0539">Nucleus</keyword>
<dbReference type="PANTHER" id="PTHR11361">
    <property type="entry name" value="DNA MISMATCH REPAIR PROTEIN MUTS FAMILY MEMBER"/>
    <property type="match status" value="1"/>
</dbReference>
<dbReference type="InterPro" id="IPR027417">
    <property type="entry name" value="P-loop_NTPase"/>
</dbReference>
<dbReference type="SUPFAM" id="SSF52540">
    <property type="entry name" value="P-loop containing nucleoside triphosphate hydrolases"/>
    <property type="match status" value="1"/>
</dbReference>
<dbReference type="Pfam" id="PF00488">
    <property type="entry name" value="MutS_V"/>
    <property type="match status" value="1"/>
</dbReference>
<dbReference type="Gene3D" id="3.40.50.300">
    <property type="entry name" value="P-loop containing nucleotide triphosphate hydrolases"/>
    <property type="match status" value="1"/>
</dbReference>
<dbReference type="Pfam" id="PF05188">
    <property type="entry name" value="MutS_II"/>
    <property type="match status" value="1"/>
</dbReference>
<keyword evidence="7" id="KW-0238">DNA-binding</keyword>
<feature type="region of interest" description="Disordered" evidence="11">
    <location>
        <begin position="1"/>
        <end position="73"/>
    </location>
</feature>
<comment type="caution">
    <text evidence="13">The sequence shown here is derived from an EMBL/GenBank/DDBJ whole genome shotgun (WGS) entry which is preliminary data.</text>
</comment>
<dbReference type="InterPro" id="IPR007861">
    <property type="entry name" value="DNA_mismatch_repair_MutS_clamp"/>
</dbReference>
<dbReference type="GO" id="GO:0140664">
    <property type="term" value="F:ATP-dependent DNA damage sensor activity"/>
    <property type="evidence" value="ECO:0007669"/>
    <property type="project" value="InterPro"/>
</dbReference>
<evidence type="ECO:0000256" key="3">
    <source>
        <dbReference type="ARBA" id="ARBA00019549"/>
    </source>
</evidence>
<evidence type="ECO:0000256" key="11">
    <source>
        <dbReference type="SAM" id="MobiDB-lite"/>
    </source>
</evidence>
<evidence type="ECO:0000256" key="5">
    <source>
        <dbReference type="ARBA" id="ARBA00022763"/>
    </source>
</evidence>
<dbReference type="PROSITE" id="PS50181">
    <property type="entry name" value="FBOX"/>
    <property type="match status" value="1"/>
</dbReference>
<dbReference type="InterPro" id="IPR007860">
    <property type="entry name" value="DNA_mmatch_repair_MutS_con_dom"/>
</dbReference>
<dbReference type="SUPFAM" id="SSF48334">
    <property type="entry name" value="DNA repair protein MutS, domain III"/>
    <property type="match status" value="1"/>
</dbReference>
<dbReference type="GO" id="GO:0051053">
    <property type="term" value="P:negative regulation of DNA metabolic process"/>
    <property type="evidence" value="ECO:0007669"/>
    <property type="project" value="UniProtKB-ARBA"/>
</dbReference>
<dbReference type="InterPro" id="IPR045076">
    <property type="entry name" value="MutS"/>
</dbReference>
<dbReference type="GO" id="GO:0030983">
    <property type="term" value="F:mismatched DNA binding"/>
    <property type="evidence" value="ECO:0007669"/>
    <property type="project" value="UniProtKB-UniRule"/>
</dbReference>
<dbReference type="SMART" id="SM00533">
    <property type="entry name" value="MUTSd"/>
    <property type="match status" value="1"/>
</dbReference>
<dbReference type="InterPro" id="IPR001810">
    <property type="entry name" value="F-box_dom"/>
</dbReference>
<organism evidence="13 14">
    <name type="scientific">Mixia osmundae (strain CBS 9802 / IAM 14324 / JCM 22182 / KY 12970)</name>
    <dbReference type="NCBI Taxonomy" id="764103"/>
    <lineage>
        <taxon>Eukaryota</taxon>
        <taxon>Fungi</taxon>
        <taxon>Dikarya</taxon>
        <taxon>Basidiomycota</taxon>
        <taxon>Pucciniomycotina</taxon>
        <taxon>Mixiomycetes</taxon>
        <taxon>Mixiales</taxon>
        <taxon>Mixiaceae</taxon>
        <taxon>Mixia</taxon>
    </lineage>
</organism>
<keyword evidence="14" id="KW-1185">Reference proteome</keyword>
<dbReference type="InterPro" id="IPR007696">
    <property type="entry name" value="DNA_mismatch_repair_MutS_core"/>
</dbReference>
<reference evidence="13 14" key="2">
    <citation type="journal article" date="2012" name="Open Biol.">
        <title>Characteristics of nucleosomes and linker DNA regions on the genome of the basidiomycete Mixia osmundae revealed by mono- and dinucleosome mapping.</title>
        <authorList>
            <person name="Nishida H."/>
            <person name="Kondo S."/>
            <person name="Matsumoto T."/>
            <person name="Suzuki Y."/>
            <person name="Yoshikawa H."/>
            <person name="Taylor T.D."/>
            <person name="Sugiyama J."/>
        </authorList>
    </citation>
    <scope>NUCLEOTIDE SEQUENCE [LARGE SCALE GENOMIC DNA]</scope>
    <source>
        <strain evidence="14">CBS 9802 / IAM 14324 / JCM 22182 / KY 12970</strain>
    </source>
</reference>
<dbReference type="FunCoup" id="G7DV98">
    <property type="interactions" value="751"/>
</dbReference>
<dbReference type="EMBL" id="BABT02000037">
    <property type="protein sequence ID" value="GAA94508.1"/>
    <property type="molecule type" value="Genomic_DNA"/>
</dbReference>
<dbReference type="InterPro" id="IPR000432">
    <property type="entry name" value="DNA_mismatch_repair_MutS_C"/>
</dbReference>
<name>G7DV98_MIXOS</name>
<reference evidence="13 14" key="1">
    <citation type="journal article" date="2011" name="J. Gen. Appl. Microbiol.">
        <title>Draft genome sequencing of the enigmatic basidiomycete Mixia osmundae.</title>
        <authorList>
            <person name="Nishida H."/>
            <person name="Nagatsuka Y."/>
            <person name="Sugiyama J."/>
        </authorList>
    </citation>
    <scope>NUCLEOTIDE SEQUENCE [LARGE SCALE GENOMIC DNA]</scope>
    <source>
        <strain evidence="14">CBS 9802 / IAM 14324 / JCM 22182 / KY 12970</strain>
    </source>
</reference>
<dbReference type="RefSeq" id="XP_014570705.1">
    <property type="nucleotide sequence ID" value="XM_014715219.1"/>
</dbReference>
<dbReference type="InterPro" id="IPR007695">
    <property type="entry name" value="DNA_mismatch_repair_MutS-lik_N"/>
</dbReference>
<dbReference type="eggNOG" id="KOG0219">
    <property type="taxonomic scope" value="Eukaryota"/>
</dbReference>
<dbReference type="Proteomes" id="UP000009131">
    <property type="component" value="Unassembled WGS sequence"/>
</dbReference>
<comment type="subcellular location">
    <subcellularLocation>
        <location evidence="1">Nucleus</location>
    </subcellularLocation>
</comment>
<dbReference type="HOGENOM" id="CLU_245342_0_0_1"/>
<dbReference type="GO" id="GO:0006312">
    <property type="term" value="P:mitotic recombination"/>
    <property type="evidence" value="ECO:0007669"/>
    <property type="project" value="TreeGrafter"/>
</dbReference>
<keyword evidence="6" id="KW-0067">ATP-binding</keyword>
<dbReference type="GO" id="GO:0005524">
    <property type="term" value="F:ATP binding"/>
    <property type="evidence" value="ECO:0007669"/>
    <property type="project" value="UniProtKB-UniRule"/>
</dbReference>
<evidence type="ECO:0000256" key="10">
    <source>
        <dbReference type="ARBA" id="ARBA00073545"/>
    </source>
</evidence>
<dbReference type="PANTHER" id="PTHR11361:SF35">
    <property type="entry name" value="DNA MISMATCH REPAIR PROTEIN MSH2"/>
    <property type="match status" value="1"/>
</dbReference>
<dbReference type="Gene3D" id="3.30.420.110">
    <property type="entry name" value="MutS, connector domain"/>
    <property type="match status" value="1"/>
</dbReference>
<dbReference type="GO" id="GO:0006298">
    <property type="term" value="P:mismatch repair"/>
    <property type="evidence" value="ECO:0007669"/>
    <property type="project" value="InterPro"/>
</dbReference>
<evidence type="ECO:0000313" key="14">
    <source>
        <dbReference type="Proteomes" id="UP000009131"/>
    </source>
</evidence>
<keyword evidence="8" id="KW-0234">DNA repair</keyword>
<dbReference type="InterPro" id="IPR036678">
    <property type="entry name" value="MutS_con_dom_sf"/>
</dbReference>
<evidence type="ECO:0000313" key="13">
    <source>
        <dbReference type="EMBL" id="GAA94508.1"/>
    </source>
</evidence>
<dbReference type="CDD" id="cd03285">
    <property type="entry name" value="ABC_MSH2_euk"/>
    <property type="match status" value="1"/>
</dbReference>
<evidence type="ECO:0000256" key="1">
    <source>
        <dbReference type="ARBA" id="ARBA00004123"/>
    </source>
</evidence>
<dbReference type="Gene3D" id="1.10.1420.10">
    <property type="match status" value="2"/>
</dbReference>
<protein>
    <recommendedName>
        <fullName evidence="10">DNA mismatch repair protein MSH2</fullName>
    </recommendedName>
    <alternativeName>
        <fullName evidence="3">DNA mismatch repair protein Msh2</fullName>
    </alternativeName>
</protein>
<comment type="similarity">
    <text evidence="2">Belongs to the DNA mismatch repair MutS family.</text>
</comment>
<dbReference type="InterPro" id="IPR032642">
    <property type="entry name" value="Msh2_ATP-bd"/>
</dbReference>
<dbReference type="Gene3D" id="3.40.1170.10">
    <property type="entry name" value="DNA repair protein MutS, domain I"/>
    <property type="match status" value="1"/>
</dbReference>